<dbReference type="InterPro" id="IPR025714">
    <property type="entry name" value="Methyltranfer_dom"/>
</dbReference>
<dbReference type="GO" id="GO:0032259">
    <property type="term" value="P:methylation"/>
    <property type="evidence" value="ECO:0007669"/>
    <property type="project" value="UniProtKB-KW"/>
</dbReference>
<dbReference type="Pfam" id="PF13847">
    <property type="entry name" value="Methyltransf_31"/>
    <property type="match status" value="1"/>
</dbReference>
<organism evidence="2 3">
    <name type="scientific">Pseudomonas protegens</name>
    <dbReference type="NCBI Taxonomy" id="380021"/>
    <lineage>
        <taxon>Bacteria</taxon>
        <taxon>Pseudomonadati</taxon>
        <taxon>Pseudomonadota</taxon>
        <taxon>Gammaproteobacteria</taxon>
        <taxon>Pseudomonadales</taxon>
        <taxon>Pseudomonadaceae</taxon>
        <taxon>Pseudomonas</taxon>
    </lineage>
</organism>
<protein>
    <submittedName>
        <fullName evidence="2">Class I SAM-dependent methyltransferase</fullName>
    </submittedName>
</protein>
<dbReference type="CDD" id="cd02440">
    <property type="entry name" value="AdoMet_MTases"/>
    <property type="match status" value="1"/>
</dbReference>
<evidence type="ECO:0000313" key="3">
    <source>
        <dbReference type="Proteomes" id="UP000244178"/>
    </source>
</evidence>
<keyword evidence="2" id="KW-0489">Methyltransferase</keyword>
<sequence>MRSLWLFHEWVRFLVQVLRGGERRSSALLMRRRPQGLFQPYGTTREDRYPELFQSIRQVLADTPQTRLLSFGCSTGEEVFSLARYFRQAHIRGVDIDAGRIGRCRARWQREGREPRLSFLCAGDVALETTASYDLVMAMAVFRHGALGESPTDCSAWIRFADFDRVLGDLARVLKPGGLLVIRHANFRLGDTGAAGLFECLHGEAAQASPIYGRDDRLLPGVPGDDGIYRKRTALLASSNMTR</sequence>
<dbReference type="InterPro" id="IPR050508">
    <property type="entry name" value="Methyltransf_Superfamily"/>
</dbReference>
<dbReference type="Gene3D" id="3.40.50.150">
    <property type="entry name" value="Vaccinia Virus protein VP39"/>
    <property type="match status" value="1"/>
</dbReference>
<accession>A0A2T6GLY5</accession>
<comment type="caution">
    <text evidence="2">The sequence shown here is derived from an EMBL/GenBank/DDBJ whole genome shotgun (WGS) entry which is preliminary data.</text>
</comment>
<dbReference type="PANTHER" id="PTHR42912">
    <property type="entry name" value="METHYLTRANSFERASE"/>
    <property type="match status" value="1"/>
</dbReference>
<keyword evidence="2" id="KW-0808">Transferase</keyword>
<dbReference type="SUPFAM" id="SSF53335">
    <property type="entry name" value="S-adenosyl-L-methionine-dependent methyltransferases"/>
    <property type="match status" value="1"/>
</dbReference>
<proteinExistence type="predicted"/>
<evidence type="ECO:0000313" key="2">
    <source>
        <dbReference type="EMBL" id="PUA45157.1"/>
    </source>
</evidence>
<dbReference type="EMBL" id="PYJM01000002">
    <property type="protein sequence ID" value="PUA45157.1"/>
    <property type="molecule type" value="Genomic_DNA"/>
</dbReference>
<dbReference type="InterPro" id="IPR029063">
    <property type="entry name" value="SAM-dependent_MTases_sf"/>
</dbReference>
<reference evidence="2 3" key="1">
    <citation type="submission" date="2018-03" db="EMBL/GenBank/DDBJ databases">
        <title>Draft genome sequence of the plant growth promoting rhizobacterium Pseudomonas protegens strain BNJ-SS-45 isolated from wheat (Triticum aestivum) rhizosphere.</title>
        <authorList>
            <person name="Bajpai A."/>
            <person name="Shende K."/>
            <person name="Meena N."/>
            <person name="Upadhyayula S.R."/>
            <person name="Suravajhala P."/>
            <person name="Medicherla K.M."/>
            <person name="Johri B.N."/>
        </authorList>
    </citation>
    <scope>NUCLEOTIDE SEQUENCE [LARGE SCALE GENOMIC DNA]</scope>
    <source>
        <strain evidence="2 3">BNJ-SS-45</strain>
    </source>
</reference>
<gene>
    <name evidence="2" type="ORF">C5U62_06565</name>
</gene>
<dbReference type="AlphaFoldDB" id="A0A2T6GLY5"/>
<dbReference type="Proteomes" id="UP000244178">
    <property type="component" value="Unassembled WGS sequence"/>
</dbReference>
<name>A0A2T6GLY5_9PSED</name>
<dbReference type="GO" id="GO:0008168">
    <property type="term" value="F:methyltransferase activity"/>
    <property type="evidence" value="ECO:0007669"/>
    <property type="project" value="UniProtKB-KW"/>
</dbReference>
<feature type="domain" description="Methyltransferase" evidence="1">
    <location>
        <begin position="64"/>
        <end position="186"/>
    </location>
</feature>
<evidence type="ECO:0000259" key="1">
    <source>
        <dbReference type="Pfam" id="PF13847"/>
    </source>
</evidence>